<evidence type="ECO:0000256" key="2">
    <source>
        <dbReference type="PROSITE-ProRule" id="PRU01091"/>
    </source>
</evidence>
<keyword evidence="3" id="KW-0812">Transmembrane</keyword>
<feature type="transmembrane region" description="Helical" evidence="3">
    <location>
        <begin position="145"/>
        <end position="168"/>
    </location>
</feature>
<sequence>MDRPHSTPLRIGNWTLDPVTGEMTDGGKQLRLEDRTLRLLLCLAEQPGDVLSAEQLLARVWPDVVVSPDSVYQAVTALRRQLGDDSKRPTYIATVPRRGYRLIAAVALVAAATARDLAPAPTDGAAVRALEQPSTAMPQPRRRSAVFAALAAILALTVLAWQGGVLAIKPAATQRTIAVLPLLDITDGMNEEPFADGMTEELIDKLSKVPGLAVAPPASSYYYKEKRGAVGEIGKALHVAFVLDGSVRKSGTTLRVTARLMRTSDGLVVWSESYDRAWNDKLKIQQDIAVEVSKALALAPLH</sequence>
<comment type="caution">
    <text evidence="5">The sequence shown here is derived from an EMBL/GenBank/DDBJ whole genome shotgun (WGS) entry which is preliminary data.</text>
</comment>
<dbReference type="EMBL" id="JACHXD010000023">
    <property type="protein sequence ID" value="MBB3122005.1"/>
    <property type="molecule type" value="Genomic_DNA"/>
</dbReference>
<dbReference type="InterPro" id="IPR001867">
    <property type="entry name" value="OmpR/PhoB-type_DNA-bd"/>
</dbReference>
<dbReference type="Gene3D" id="1.10.10.10">
    <property type="entry name" value="Winged helix-like DNA-binding domain superfamily/Winged helix DNA-binding domain"/>
    <property type="match status" value="1"/>
</dbReference>
<gene>
    <name evidence="5" type="ORF">FHS03_005101</name>
</gene>
<dbReference type="GO" id="GO:0003677">
    <property type="term" value="F:DNA binding"/>
    <property type="evidence" value="ECO:0007669"/>
    <property type="project" value="UniProtKB-UniRule"/>
</dbReference>
<dbReference type="CDD" id="cd00383">
    <property type="entry name" value="trans_reg_C"/>
    <property type="match status" value="1"/>
</dbReference>
<dbReference type="GO" id="GO:0000160">
    <property type="term" value="P:phosphorelay signal transduction system"/>
    <property type="evidence" value="ECO:0007669"/>
    <property type="project" value="InterPro"/>
</dbReference>
<evidence type="ECO:0000313" key="6">
    <source>
        <dbReference type="Proteomes" id="UP000541535"/>
    </source>
</evidence>
<dbReference type="InterPro" id="IPR036388">
    <property type="entry name" value="WH-like_DNA-bd_sf"/>
</dbReference>
<dbReference type="GO" id="GO:0006355">
    <property type="term" value="P:regulation of DNA-templated transcription"/>
    <property type="evidence" value="ECO:0007669"/>
    <property type="project" value="InterPro"/>
</dbReference>
<keyword evidence="3" id="KW-1133">Transmembrane helix</keyword>
<evidence type="ECO:0000313" key="5">
    <source>
        <dbReference type="EMBL" id="MBB3122005.1"/>
    </source>
</evidence>
<keyword evidence="1 2" id="KW-0238">DNA-binding</keyword>
<dbReference type="Pfam" id="PF00486">
    <property type="entry name" value="Trans_reg_C"/>
    <property type="match status" value="1"/>
</dbReference>
<dbReference type="InterPro" id="IPR016032">
    <property type="entry name" value="Sig_transdc_resp-reg_C-effctor"/>
</dbReference>
<evidence type="ECO:0000256" key="3">
    <source>
        <dbReference type="SAM" id="Phobius"/>
    </source>
</evidence>
<dbReference type="PROSITE" id="PS51755">
    <property type="entry name" value="OMPR_PHOB"/>
    <property type="match status" value="1"/>
</dbReference>
<proteinExistence type="predicted"/>
<reference evidence="5 6" key="1">
    <citation type="submission" date="2020-08" db="EMBL/GenBank/DDBJ databases">
        <title>Genomic Encyclopedia of Type Strains, Phase III (KMG-III): the genomes of soil and plant-associated and newly described type strains.</title>
        <authorList>
            <person name="Whitman W."/>
        </authorList>
    </citation>
    <scope>NUCLEOTIDE SEQUENCE [LARGE SCALE GENOMIC DNA]</scope>
    <source>
        <strain evidence="5 6">CECT 8897</strain>
    </source>
</reference>
<organism evidence="5 6">
    <name type="scientific">Pseudoduganella violacea</name>
    <dbReference type="NCBI Taxonomy" id="1715466"/>
    <lineage>
        <taxon>Bacteria</taxon>
        <taxon>Pseudomonadati</taxon>
        <taxon>Pseudomonadota</taxon>
        <taxon>Betaproteobacteria</taxon>
        <taxon>Burkholderiales</taxon>
        <taxon>Oxalobacteraceae</taxon>
        <taxon>Telluria group</taxon>
        <taxon>Pseudoduganella</taxon>
    </lineage>
</organism>
<dbReference type="AlphaFoldDB" id="A0A7W5BFN5"/>
<dbReference type="RefSeq" id="WP_229426431.1">
    <property type="nucleotide sequence ID" value="NZ_JACHXD010000023.1"/>
</dbReference>
<accession>A0A7W5BFN5</accession>
<dbReference type="Proteomes" id="UP000541535">
    <property type="component" value="Unassembled WGS sequence"/>
</dbReference>
<feature type="domain" description="OmpR/PhoB-type" evidence="4">
    <location>
        <begin position="6"/>
        <end position="104"/>
    </location>
</feature>
<keyword evidence="6" id="KW-1185">Reference proteome</keyword>
<name>A0A7W5BFN5_9BURK</name>
<dbReference type="SMART" id="SM00862">
    <property type="entry name" value="Trans_reg_C"/>
    <property type="match status" value="1"/>
</dbReference>
<dbReference type="SUPFAM" id="SSF46894">
    <property type="entry name" value="C-terminal effector domain of the bipartite response regulators"/>
    <property type="match status" value="1"/>
</dbReference>
<evidence type="ECO:0000256" key="1">
    <source>
        <dbReference type="ARBA" id="ARBA00023125"/>
    </source>
</evidence>
<evidence type="ECO:0000259" key="4">
    <source>
        <dbReference type="PROSITE" id="PS51755"/>
    </source>
</evidence>
<protein>
    <submittedName>
        <fullName evidence="5">TolB-like protein/DNA-binding winged helix-turn-helix (WHTH) protein</fullName>
    </submittedName>
</protein>
<feature type="DNA-binding region" description="OmpR/PhoB-type" evidence="2">
    <location>
        <begin position="6"/>
        <end position="104"/>
    </location>
</feature>
<keyword evidence="3" id="KW-0472">Membrane</keyword>